<gene>
    <name evidence="2" type="ORF">CRP01_38640</name>
</gene>
<name>A0A2D0MY36_FLAN2</name>
<dbReference type="RefSeq" id="WP_099155458.1">
    <property type="nucleotide sequence ID" value="NZ_PDUD01000062.1"/>
</dbReference>
<dbReference type="Proteomes" id="UP000223913">
    <property type="component" value="Unassembled WGS sequence"/>
</dbReference>
<comment type="caution">
    <text evidence="2">The sequence shown here is derived from an EMBL/GenBank/DDBJ whole genome shotgun (WGS) entry which is preliminary data.</text>
</comment>
<dbReference type="OrthoDB" id="1162969at2"/>
<keyword evidence="1" id="KW-0472">Membrane</keyword>
<sequence>MAAIEIDKKSFFIPEKSSPCELWKTYFQQLRKEVGRENARLIWLITWEANGSASCTANPEFYRWLKQNDIDVSNTATRAVADMSQIGHNVLGLGKRLTGILSVGIPLALAGVLILVIVILVNSAKNADLTDVAGLALPQTRLATLAGGIKN</sequence>
<keyword evidence="1" id="KW-1133">Transmembrane helix</keyword>
<keyword evidence="1" id="KW-0812">Transmembrane</keyword>
<protein>
    <submittedName>
        <fullName evidence="2">Uncharacterized protein</fullName>
    </submittedName>
</protein>
<reference evidence="2 3" key="1">
    <citation type="submission" date="2017-10" db="EMBL/GenBank/DDBJ databases">
        <title>The draft genome sequence of Lewinella nigricans NBRC 102662.</title>
        <authorList>
            <person name="Wang K."/>
        </authorList>
    </citation>
    <scope>NUCLEOTIDE SEQUENCE [LARGE SCALE GENOMIC DNA]</scope>
    <source>
        <strain evidence="2 3">NBRC 102662</strain>
    </source>
</reference>
<organism evidence="2 3">
    <name type="scientific">Flavilitoribacter nigricans (strain ATCC 23147 / DSM 23189 / NBRC 102662 / NCIMB 1420 / SS-2)</name>
    <name type="common">Lewinella nigricans</name>
    <dbReference type="NCBI Taxonomy" id="1122177"/>
    <lineage>
        <taxon>Bacteria</taxon>
        <taxon>Pseudomonadati</taxon>
        <taxon>Bacteroidota</taxon>
        <taxon>Saprospiria</taxon>
        <taxon>Saprospirales</taxon>
        <taxon>Lewinellaceae</taxon>
        <taxon>Flavilitoribacter</taxon>
    </lineage>
</organism>
<proteinExistence type="predicted"/>
<evidence type="ECO:0000313" key="2">
    <source>
        <dbReference type="EMBL" id="PHN01127.1"/>
    </source>
</evidence>
<keyword evidence="3" id="KW-1185">Reference proteome</keyword>
<evidence type="ECO:0000256" key="1">
    <source>
        <dbReference type="SAM" id="Phobius"/>
    </source>
</evidence>
<dbReference type="AlphaFoldDB" id="A0A2D0MY36"/>
<accession>A0A2D0MY36</accession>
<evidence type="ECO:0000313" key="3">
    <source>
        <dbReference type="Proteomes" id="UP000223913"/>
    </source>
</evidence>
<dbReference type="EMBL" id="PDUD01000062">
    <property type="protein sequence ID" value="PHN01127.1"/>
    <property type="molecule type" value="Genomic_DNA"/>
</dbReference>
<feature type="transmembrane region" description="Helical" evidence="1">
    <location>
        <begin position="100"/>
        <end position="121"/>
    </location>
</feature>